<sequence>MSKRKRDEYERSGGQQQSFFYDSDEEEPSLGRQILPVANLPVDFDGIPQDGMEYLFTVRRDAAKLPRLTRVDNPYASTEPILPPARDFVVTNPALPSEEWRMLIQERFLNLKKNITQPTIHVAIPEQATSKVMPDIQDRAMWWEFLAGKPESEWNPPKKPKGSNKQPKLGRGMRAFADEASQEFVVPTTSTDDSASKDEPPNLFKPRKPTPNILTLLDERQSLHLLMYFTHWINVHVEGHPSGTTLPRLKQAHAQWIFALLTRVGDFISADDMNLLRNLSRACFSLLKLIITEKKDDLKRDGLTTDISADEECEMDQKSCWIIVSVIVGVWHQRDLWIDAEQMLKNLDMAET</sequence>
<dbReference type="Pfam" id="PF04938">
    <property type="entry name" value="SIP1"/>
    <property type="match status" value="1"/>
</dbReference>
<keyword evidence="4" id="KW-1185">Reference proteome</keyword>
<feature type="region of interest" description="Disordered" evidence="2">
    <location>
        <begin position="184"/>
        <end position="207"/>
    </location>
</feature>
<evidence type="ECO:0000256" key="2">
    <source>
        <dbReference type="SAM" id="MobiDB-lite"/>
    </source>
</evidence>
<reference evidence="3 4" key="1">
    <citation type="submission" date="2024-01" db="EMBL/GenBank/DDBJ databases">
        <title>A draft genome for a cacao thread blight-causing isolate of Paramarasmius palmivorus.</title>
        <authorList>
            <person name="Baruah I.K."/>
            <person name="Bukari Y."/>
            <person name="Amoako-Attah I."/>
            <person name="Meinhardt L.W."/>
            <person name="Bailey B.A."/>
            <person name="Cohen S.P."/>
        </authorList>
    </citation>
    <scope>NUCLEOTIDE SEQUENCE [LARGE SCALE GENOMIC DNA]</scope>
    <source>
        <strain evidence="3 4">GH-12</strain>
    </source>
</reference>
<dbReference type="PANTHER" id="PTHR12794:SF0">
    <property type="entry name" value="GEM-ASSOCIATED PROTEIN 2"/>
    <property type="match status" value="1"/>
</dbReference>
<dbReference type="PRINTS" id="PR02039">
    <property type="entry name" value="SPLICEFRBRR1"/>
</dbReference>
<dbReference type="GO" id="GO:0032797">
    <property type="term" value="C:SMN complex"/>
    <property type="evidence" value="ECO:0007669"/>
    <property type="project" value="TreeGrafter"/>
</dbReference>
<dbReference type="PANTHER" id="PTHR12794">
    <property type="entry name" value="GEMIN2"/>
    <property type="match status" value="1"/>
</dbReference>
<dbReference type="EMBL" id="JAYKXP010000003">
    <property type="protein sequence ID" value="KAK7060464.1"/>
    <property type="molecule type" value="Genomic_DNA"/>
</dbReference>
<dbReference type="InterPro" id="IPR035426">
    <property type="entry name" value="Gemin2/Brr1"/>
</dbReference>
<dbReference type="AlphaFoldDB" id="A0AAW0E940"/>
<dbReference type="GO" id="GO:0030532">
    <property type="term" value="C:small nuclear ribonucleoprotein complex"/>
    <property type="evidence" value="ECO:0007669"/>
    <property type="project" value="InterPro"/>
</dbReference>
<dbReference type="GO" id="GO:0000387">
    <property type="term" value="P:spliceosomal snRNP assembly"/>
    <property type="evidence" value="ECO:0007669"/>
    <property type="project" value="InterPro"/>
</dbReference>
<dbReference type="Gene3D" id="1.20.58.1070">
    <property type="match status" value="1"/>
</dbReference>
<comment type="caution">
    <text evidence="3">The sequence shown here is derived from an EMBL/GenBank/DDBJ whole genome shotgun (WGS) entry which is preliminary data.</text>
</comment>
<evidence type="ECO:0008006" key="5">
    <source>
        <dbReference type="Google" id="ProtNLM"/>
    </source>
</evidence>
<protein>
    <recommendedName>
        <fullName evidence="5">Gem-associated protein 2</fullName>
    </recommendedName>
</protein>
<gene>
    <name evidence="3" type="ORF">VNI00_001229</name>
</gene>
<evidence type="ECO:0000313" key="4">
    <source>
        <dbReference type="Proteomes" id="UP001383192"/>
    </source>
</evidence>
<comment type="similarity">
    <text evidence="1">Belongs to the gemin-2 family.</text>
</comment>
<name>A0AAW0E940_9AGAR</name>
<accession>A0AAW0E940</accession>
<feature type="region of interest" description="Disordered" evidence="2">
    <location>
        <begin position="1"/>
        <end position="27"/>
    </location>
</feature>
<evidence type="ECO:0000256" key="1">
    <source>
        <dbReference type="ARBA" id="ARBA00025758"/>
    </source>
</evidence>
<dbReference type="Proteomes" id="UP001383192">
    <property type="component" value="Unassembled WGS sequence"/>
</dbReference>
<organism evidence="3 4">
    <name type="scientific">Paramarasmius palmivorus</name>
    <dbReference type="NCBI Taxonomy" id="297713"/>
    <lineage>
        <taxon>Eukaryota</taxon>
        <taxon>Fungi</taxon>
        <taxon>Dikarya</taxon>
        <taxon>Basidiomycota</taxon>
        <taxon>Agaricomycotina</taxon>
        <taxon>Agaricomycetes</taxon>
        <taxon>Agaricomycetidae</taxon>
        <taxon>Agaricales</taxon>
        <taxon>Marasmiineae</taxon>
        <taxon>Marasmiaceae</taxon>
        <taxon>Paramarasmius</taxon>
    </lineage>
</organism>
<dbReference type="InterPro" id="IPR023251">
    <property type="entry name" value="Brr1"/>
</dbReference>
<evidence type="ECO:0000313" key="3">
    <source>
        <dbReference type="EMBL" id="KAK7060464.1"/>
    </source>
</evidence>
<feature type="compositionally biased region" description="Basic and acidic residues" evidence="2">
    <location>
        <begin position="1"/>
        <end position="11"/>
    </location>
</feature>
<proteinExistence type="inferred from homology"/>